<dbReference type="GO" id="GO:0005634">
    <property type="term" value="C:nucleus"/>
    <property type="evidence" value="ECO:0007669"/>
    <property type="project" value="UniProtKB-SubCell"/>
</dbReference>
<dbReference type="PROSITE" id="PS00463">
    <property type="entry name" value="ZN2_CY6_FUNGAL_1"/>
    <property type="match status" value="1"/>
</dbReference>
<comment type="caution">
    <text evidence="11">The sequence shown here is derived from an EMBL/GenBank/DDBJ whole genome shotgun (WGS) entry which is preliminary data.</text>
</comment>
<feature type="region of interest" description="Disordered" evidence="8">
    <location>
        <begin position="690"/>
        <end position="730"/>
    </location>
</feature>
<feature type="transmembrane region" description="Helical" evidence="9">
    <location>
        <begin position="360"/>
        <end position="381"/>
    </location>
</feature>
<protein>
    <submittedName>
        <fullName evidence="11">Fungal-specific transcription factor domain-containing protein</fullName>
    </submittedName>
</protein>
<feature type="region of interest" description="Disordered" evidence="8">
    <location>
        <begin position="196"/>
        <end position="218"/>
    </location>
</feature>
<proteinExistence type="predicted"/>
<organism evidence="11 12">
    <name type="scientific">Thelonectria olida</name>
    <dbReference type="NCBI Taxonomy" id="1576542"/>
    <lineage>
        <taxon>Eukaryota</taxon>
        <taxon>Fungi</taxon>
        <taxon>Dikarya</taxon>
        <taxon>Ascomycota</taxon>
        <taxon>Pezizomycotina</taxon>
        <taxon>Sordariomycetes</taxon>
        <taxon>Hypocreomycetidae</taxon>
        <taxon>Hypocreales</taxon>
        <taxon>Nectriaceae</taxon>
        <taxon>Thelonectria</taxon>
    </lineage>
</organism>
<comment type="subcellular location">
    <subcellularLocation>
        <location evidence="1">Nucleus</location>
    </subcellularLocation>
</comment>
<dbReference type="CDD" id="cd00067">
    <property type="entry name" value="GAL4"/>
    <property type="match status" value="1"/>
</dbReference>
<keyword evidence="12" id="KW-1185">Reference proteome</keyword>
<evidence type="ECO:0000256" key="8">
    <source>
        <dbReference type="SAM" id="MobiDB-lite"/>
    </source>
</evidence>
<keyword evidence="7" id="KW-0539">Nucleus</keyword>
<evidence type="ECO:0000313" key="11">
    <source>
        <dbReference type="EMBL" id="KAH6880544.1"/>
    </source>
</evidence>
<dbReference type="PANTHER" id="PTHR47782">
    <property type="entry name" value="ZN(II)2CYS6 TRANSCRIPTION FACTOR (EUROFUNG)-RELATED"/>
    <property type="match status" value="1"/>
</dbReference>
<dbReference type="InterPro" id="IPR052202">
    <property type="entry name" value="Yeast_MetPath_Reg"/>
</dbReference>
<dbReference type="Pfam" id="PF00172">
    <property type="entry name" value="Zn_clus"/>
    <property type="match status" value="1"/>
</dbReference>
<dbReference type="SUPFAM" id="SSF57701">
    <property type="entry name" value="Zn2/Cys6 DNA-binding domain"/>
    <property type="match status" value="1"/>
</dbReference>
<evidence type="ECO:0000256" key="5">
    <source>
        <dbReference type="ARBA" id="ARBA00023125"/>
    </source>
</evidence>
<evidence type="ECO:0000313" key="12">
    <source>
        <dbReference type="Proteomes" id="UP000777438"/>
    </source>
</evidence>
<dbReference type="AlphaFoldDB" id="A0A9P8VVI6"/>
<dbReference type="InterPro" id="IPR007219">
    <property type="entry name" value="XnlR_reg_dom"/>
</dbReference>
<dbReference type="SMART" id="SM00906">
    <property type="entry name" value="Fungal_trans"/>
    <property type="match status" value="1"/>
</dbReference>
<name>A0A9P8VVI6_9HYPO</name>
<feature type="domain" description="Zn(2)-C6 fungal-type" evidence="10">
    <location>
        <begin position="14"/>
        <end position="42"/>
    </location>
</feature>
<evidence type="ECO:0000256" key="1">
    <source>
        <dbReference type="ARBA" id="ARBA00004123"/>
    </source>
</evidence>
<keyword evidence="6" id="KW-0804">Transcription</keyword>
<dbReference type="GO" id="GO:0045944">
    <property type="term" value="P:positive regulation of transcription by RNA polymerase II"/>
    <property type="evidence" value="ECO:0007669"/>
    <property type="project" value="TreeGrafter"/>
</dbReference>
<dbReference type="EMBL" id="JAGPYM010000026">
    <property type="protein sequence ID" value="KAH6880544.1"/>
    <property type="molecule type" value="Genomic_DNA"/>
</dbReference>
<dbReference type="InterPro" id="IPR036864">
    <property type="entry name" value="Zn2-C6_fun-type_DNA-bd_sf"/>
</dbReference>
<dbReference type="Pfam" id="PF04082">
    <property type="entry name" value="Fungal_trans"/>
    <property type="match status" value="1"/>
</dbReference>
<keyword evidence="5" id="KW-0238">DNA-binding</keyword>
<keyword evidence="2" id="KW-0479">Metal-binding</keyword>
<evidence type="ECO:0000256" key="7">
    <source>
        <dbReference type="ARBA" id="ARBA00023242"/>
    </source>
</evidence>
<dbReference type="GO" id="GO:0006351">
    <property type="term" value="P:DNA-templated transcription"/>
    <property type="evidence" value="ECO:0007669"/>
    <property type="project" value="InterPro"/>
</dbReference>
<accession>A0A9P8VVI6</accession>
<keyword evidence="9" id="KW-0812">Transmembrane</keyword>
<dbReference type="GO" id="GO:0000981">
    <property type="term" value="F:DNA-binding transcription factor activity, RNA polymerase II-specific"/>
    <property type="evidence" value="ECO:0007669"/>
    <property type="project" value="InterPro"/>
</dbReference>
<evidence type="ECO:0000256" key="2">
    <source>
        <dbReference type="ARBA" id="ARBA00022723"/>
    </source>
</evidence>
<reference evidence="11 12" key="1">
    <citation type="journal article" date="2021" name="Nat. Commun.">
        <title>Genetic determinants of endophytism in the Arabidopsis root mycobiome.</title>
        <authorList>
            <person name="Mesny F."/>
            <person name="Miyauchi S."/>
            <person name="Thiergart T."/>
            <person name="Pickel B."/>
            <person name="Atanasova L."/>
            <person name="Karlsson M."/>
            <person name="Huettel B."/>
            <person name="Barry K.W."/>
            <person name="Haridas S."/>
            <person name="Chen C."/>
            <person name="Bauer D."/>
            <person name="Andreopoulos W."/>
            <person name="Pangilinan J."/>
            <person name="LaButti K."/>
            <person name="Riley R."/>
            <person name="Lipzen A."/>
            <person name="Clum A."/>
            <person name="Drula E."/>
            <person name="Henrissat B."/>
            <person name="Kohler A."/>
            <person name="Grigoriev I.V."/>
            <person name="Martin F.M."/>
            <person name="Hacquard S."/>
        </authorList>
    </citation>
    <scope>NUCLEOTIDE SEQUENCE [LARGE SCALE GENOMIC DNA]</scope>
    <source>
        <strain evidence="11 12">MPI-CAGE-CH-0241</strain>
    </source>
</reference>
<dbReference type="OrthoDB" id="25921at2759"/>
<evidence type="ECO:0000259" key="10">
    <source>
        <dbReference type="PROSITE" id="PS50048"/>
    </source>
</evidence>
<dbReference type="Gene3D" id="4.10.240.10">
    <property type="entry name" value="Zn(2)-C6 fungal-type DNA-binding domain"/>
    <property type="match status" value="1"/>
</dbReference>
<dbReference type="Proteomes" id="UP000777438">
    <property type="component" value="Unassembled WGS sequence"/>
</dbReference>
<evidence type="ECO:0000256" key="6">
    <source>
        <dbReference type="ARBA" id="ARBA00023163"/>
    </source>
</evidence>
<dbReference type="InterPro" id="IPR001138">
    <property type="entry name" value="Zn2Cys6_DnaBD"/>
</dbReference>
<sequence>MASKANAPKKVRLACRRCRTRRIKCDGEVPACTNCAKAGEVCLDVDNQNSGMLVPRNFASAARARIQWLEDIIRDRLPNVDLAMGPQIDACPDPSASSMSVDREHGDEDEPSPPTAVSMPSRADRQAIQPSRQQSLKRPAEEPSDTVDASFPERAHSIAYNLGMLSLNSDSSQRHYLGSSSGLLFTHLIGATPSSAGSPSVAGAEVSEPDGNEWAGEGSALDASKQYYRSLFTFLRQELPRREDALLLVRTYIQWIHPEYPVLESSSLLSALDALYMCAQQPLEDDNFPHGWPSHLSSFRWNGRQMFPHGENGETIPMPVIAFIIFMVFNIAAIVKVRTRIYEFPPERFYRAAAQFSKDAFSQISLTSIQALVCLVVHSMLTPAEVHLWTMIHVALAHCVELGIHREEPAAGSEDFDYQNVRRFTFFTIYSLDRSVSSIQGRPLGFRDETFDIKMPDPDAQTASVDQPMGLAFSSAVTRYAILTWELDRIVSDIKLLFYHLPGTSPWFSQSIDPSSQQLRIKVMLLAWWERASSEDFSPNGLGSRQRRIWRLKLKIKYHTTMVMLFQPSQILRSPVEESLQTCFNHASCILQDYQNLYDLHCLHHGWRTVQNIFAAGATLIYSFWSSGAVRRNASNTDLSRNLRTCSSLLTIGGEWWPSVKRGQESFGSLADLTLQRLYIDATPSKFPRLTRRQHAMDPHHTQTSTPSDRNAPPLLGLNPSEVPEGPDNGESFDLQAAGLALPSTQDSWQDTNFEIPSHESNELFPEIENFLAEFDRSEFIWSFSLNALGDQYNMGNLPDSTE</sequence>
<dbReference type="PROSITE" id="PS50048">
    <property type="entry name" value="ZN2_CY6_FUNGAL_2"/>
    <property type="match status" value="1"/>
</dbReference>
<evidence type="ECO:0000256" key="4">
    <source>
        <dbReference type="ARBA" id="ARBA00023015"/>
    </source>
</evidence>
<keyword evidence="3" id="KW-0862">Zinc</keyword>
<dbReference type="GO" id="GO:0043565">
    <property type="term" value="F:sequence-specific DNA binding"/>
    <property type="evidence" value="ECO:0007669"/>
    <property type="project" value="TreeGrafter"/>
</dbReference>
<evidence type="ECO:0000256" key="3">
    <source>
        <dbReference type="ARBA" id="ARBA00022833"/>
    </source>
</evidence>
<evidence type="ECO:0000256" key="9">
    <source>
        <dbReference type="SAM" id="Phobius"/>
    </source>
</evidence>
<dbReference type="PANTHER" id="PTHR47782:SF1">
    <property type="entry name" value="PYRIMIDINE PATHWAY REGULATORY PROTEIN 1"/>
    <property type="match status" value="1"/>
</dbReference>
<dbReference type="SMART" id="SM00066">
    <property type="entry name" value="GAL4"/>
    <property type="match status" value="1"/>
</dbReference>
<dbReference type="CDD" id="cd12148">
    <property type="entry name" value="fungal_TF_MHR"/>
    <property type="match status" value="1"/>
</dbReference>
<feature type="transmembrane region" description="Helical" evidence="9">
    <location>
        <begin position="316"/>
        <end position="339"/>
    </location>
</feature>
<keyword evidence="4" id="KW-0805">Transcription regulation</keyword>
<dbReference type="GO" id="GO:0008270">
    <property type="term" value="F:zinc ion binding"/>
    <property type="evidence" value="ECO:0007669"/>
    <property type="project" value="InterPro"/>
</dbReference>
<feature type="region of interest" description="Disordered" evidence="8">
    <location>
        <begin position="84"/>
        <end position="151"/>
    </location>
</feature>
<keyword evidence="9" id="KW-1133">Transmembrane helix</keyword>
<feature type="compositionally biased region" description="Low complexity" evidence="8">
    <location>
        <begin position="196"/>
        <end position="206"/>
    </location>
</feature>
<keyword evidence="9" id="KW-0472">Membrane</keyword>
<gene>
    <name evidence="11" type="ORF">B0T10DRAFT_145587</name>
</gene>